<dbReference type="OrthoDB" id="408760at2759"/>
<accession>A0A9Q8Q9L8</accession>
<dbReference type="SUPFAM" id="SSF52266">
    <property type="entry name" value="SGNH hydrolase"/>
    <property type="match status" value="1"/>
</dbReference>
<proteinExistence type="predicted"/>
<dbReference type="EMBL" id="CP086354">
    <property type="protein sequence ID" value="UNI14956.1"/>
    <property type="molecule type" value="Genomic_DNA"/>
</dbReference>
<sequence>MSPPTSPFCGASSGNVRDARLPPYLYPVSLSTRPSSETDKDTGIQAMPRNSTGSSCWPGQSERPAAGLYYTYLQATAHCITTLLMRGVSDLAYYPDAQRILNSLKKCWAVPLSRGFKVLALTVPECSAQVPQINAARRELNAGILTHAEPNFYTMDLHEKLPYHSLSPEERSEYWSDGLHLTAEGYDWMGGHIVEGLLKILPEAAVPRTPSGPRKTRHSDGRTLVEELGDPKKLNEGYVVVRKKDLD</sequence>
<feature type="compositionally biased region" description="Basic and acidic residues" evidence="1">
    <location>
        <begin position="218"/>
        <end position="228"/>
    </location>
</feature>
<reference evidence="2" key="1">
    <citation type="submission" date="2021-11" db="EMBL/GenBank/DDBJ databases">
        <title>Purpureocillium_takamizusanense_genome.</title>
        <authorList>
            <person name="Nguyen N.-H."/>
        </authorList>
    </citation>
    <scope>NUCLEOTIDE SEQUENCE</scope>
    <source>
        <strain evidence="2">PT3</strain>
    </source>
</reference>
<dbReference type="RefSeq" id="XP_047838437.1">
    <property type="nucleotide sequence ID" value="XM_047982472.1"/>
</dbReference>
<evidence type="ECO:0000313" key="3">
    <source>
        <dbReference type="Proteomes" id="UP000829364"/>
    </source>
</evidence>
<feature type="region of interest" description="Disordered" evidence="1">
    <location>
        <begin position="29"/>
        <end position="58"/>
    </location>
</feature>
<organism evidence="2 3">
    <name type="scientific">Purpureocillium takamizusanense</name>
    <dbReference type="NCBI Taxonomy" id="2060973"/>
    <lineage>
        <taxon>Eukaryota</taxon>
        <taxon>Fungi</taxon>
        <taxon>Dikarya</taxon>
        <taxon>Ascomycota</taxon>
        <taxon>Pezizomycotina</taxon>
        <taxon>Sordariomycetes</taxon>
        <taxon>Hypocreomycetidae</taxon>
        <taxon>Hypocreales</taxon>
        <taxon>Ophiocordycipitaceae</taxon>
        <taxon>Purpureocillium</taxon>
    </lineage>
</organism>
<dbReference type="GeneID" id="72063495"/>
<dbReference type="InterPro" id="IPR036514">
    <property type="entry name" value="SGNH_hydro_sf"/>
</dbReference>
<evidence type="ECO:0008006" key="4">
    <source>
        <dbReference type="Google" id="ProtNLM"/>
    </source>
</evidence>
<evidence type="ECO:0000256" key="1">
    <source>
        <dbReference type="SAM" id="MobiDB-lite"/>
    </source>
</evidence>
<name>A0A9Q8Q9L8_9HYPO</name>
<dbReference type="AlphaFoldDB" id="A0A9Q8Q9L8"/>
<feature type="compositionally biased region" description="Polar residues" evidence="1">
    <location>
        <begin position="48"/>
        <end position="58"/>
    </location>
</feature>
<gene>
    <name evidence="2" type="ORF">JDV02_001532</name>
</gene>
<protein>
    <recommendedName>
        <fullName evidence="4">SGNH hydrolase-type esterase domain-containing protein</fullName>
    </recommendedName>
</protein>
<dbReference type="Gene3D" id="3.40.50.1110">
    <property type="entry name" value="SGNH hydrolase"/>
    <property type="match status" value="1"/>
</dbReference>
<evidence type="ECO:0000313" key="2">
    <source>
        <dbReference type="EMBL" id="UNI14956.1"/>
    </source>
</evidence>
<keyword evidence="3" id="KW-1185">Reference proteome</keyword>
<feature type="region of interest" description="Disordered" evidence="1">
    <location>
        <begin position="206"/>
        <end position="228"/>
    </location>
</feature>
<dbReference type="Proteomes" id="UP000829364">
    <property type="component" value="Chromosome 1"/>
</dbReference>